<gene>
    <name evidence="1" type="ORF">NQ176_g8903</name>
</gene>
<comment type="caution">
    <text evidence="1">The sequence shown here is derived from an EMBL/GenBank/DDBJ whole genome shotgun (WGS) entry which is preliminary data.</text>
</comment>
<keyword evidence="2" id="KW-1185">Reference proteome</keyword>
<sequence>MDIVTALQSVPEVAQLYGTKEESQDSQLILDALRAELGVPSVSERAGERRAQWATGDLQATYRAPANHSEAIQLPIKPPAELCTAVFASKNAIARQTVKADRINSPTLQIATSPVQTLPLACADNKGDGESRRSELSLHSHHRHESQSQTSACLSLTPGCYITHRSFTIPAPPPPTSVSRTIKQEPAESGANILMNEREHRDNAQETQLPDTLLPDTFLPPPVPAIGDVDDDVSPAHTSVQSAAAGKDTSQQTPTQVNDGRDYDKGYDMGSSEQGGDIGDTQASNLEGRTLHEDDTGAVNFGSLTDFPRQSSQVSEDGGFENARSGWRLPDDTQQNSTYVETPYKTGNLPPPETPALPKNPFALMGGAAPAGWRPCANSPTSSRPSPHAYHSISPSFAETSPLKNRANVSSPTDIRSSSPQRLHEVPATVIKGPRMSVIAEETPTISRVAKEDRIPESPTRPRSSERQPLVHYEPMHQSQARKTSDDSVDVALSIDGDAHDAVEQLERRRRIERKRARAGKELERITFARPSKAGDFEGYNGKRRRLDDHSQPIELDSPPKFAQVSTKDHASAATEETHPPSLESTKATPGEDTEATKEIQNEAEDTGGQHQGVADLTEYDMIPATSPMQLTPAEDDNRAVTPASEPDLPLLHREQSAVSSGEPSSLPPFNNRRQTYGRNARRGRRNLVLDSSNSHTPKAPHSSRPQSTRSEDVVDDSTAGKTSMATRSRAKKQTPRTPIQPSGEEAPTTASTLSALSRTPNPSSKTTPATKESAASKTRDVEPKQSPTPSRSLRRRGTDKEPAILPPSLSSRSVRASKRLISEPQSSGQPQTPSENGAAVTFAVGMGQSIDPVYREERHLFDGMVFAITLASEHGKQQTRGRLESRIVHAGGTVLEDGFQELFQSTSSLATTEGVPEDSSELVLSHRGLDSGFAALIADGHSRKAKYMQALALGLPCLAHQWITACLSKGALIDWQPYLLCAGVSAVLGNAIRSRCLQPYKSDAATLPDIIEQRQRLLRDQNVLVILDSKKARSEANQPYIFLCQALGPTITRVATAEQGRVALAEHTKNKNPFHWLYIDKSSGTAEAVLRPSTMAQTKRKKKATAANTATWGNVRVLYDELIIQSLILGRIVEPEEEVF</sequence>
<accession>A0ACC1MQN7</accession>
<protein>
    <submittedName>
        <fullName evidence="1">Uncharacterized protein</fullName>
    </submittedName>
</protein>
<dbReference type="EMBL" id="JANJQO010001852">
    <property type="protein sequence ID" value="KAJ2968987.1"/>
    <property type="molecule type" value="Genomic_DNA"/>
</dbReference>
<proteinExistence type="predicted"/>
<dbReference type="Proteomes" id="UP001143910">
    <property type="component" value="Unassembled WGS sequence"/>
</dbReference>
<name>A0ACC1MQN7_9HYPO</name>
<evidence type="ECO:0000313" key="1">
    <source>
        <dbReference type="EMBL" id="KAJ2968987.1"/>
    </source>
</evidence>
<reference evidence="1" key="1">
    <citation type="submission" date="2022-08" db="EMBL/GenBank/DDBJ databases">
        <title>Genome Sequence of Lecanicillium fungicola.</title>
        <authorList>
            <person name="Buettner E."/>
        </authorList>
    </citation>
    <scope>NUCLEOTIDE SEQUENCE</scope>
    <source>
        <strain evidence="1">Babe33</strain>
    </source>
</reference>
<organism evidence="1 2">
    <name type="scientific">Zarea fungicola</name>
    <dbReference type="NCBI Taxonomy" id="93591"/>
    <lineage>
        <taxon>Eukaryota</taxon>
        <taxon>Fungi</taxon>
        <taxon>Dikarya</taxon>
        <taxon>Ascomycota</taxon>
        <taxon>Pezizomycotina</taxon>
        <taxon>Sordariomycetes</taxon>
        <taxon>Hypocreomycetidae</taxon>
        <taxon>Hypocreales</taxon>
        <taxon>Cordycipitaceae</taxon>
        <taxon>Zarea</taxon>
    </lineage>
</organism>
<evidence type="ECO:0000313" key="2">
    <source>
        <dbReference type="Proteomes" id="UP001143910"/>
    </source>
</evidence>